<feature type="transmembrane region" description="Helical" evidence="8">
    <location>
        <begin position="341"/>
        <end position="359"/>
    </location>
</feature>
<evidence type="ECO:0000256" key="6">
    <source>
        <dbReference type="ARBA" id="ARBA00023136"/>
    </source>
</evidence>
<dbReference type="AlphaFoldDB" id="A0A9P9EIM6"/>
<comment type="similarity">
    <text evidence="2">Belongs to the major facilitator superfamily. Sugar transporter (TC 2.A.1.1) family.</text>
</comment>
<accession>A0A9P9EIM6</accession>
<keyword evidence="4 8" id="KW-0812">Transmembrane</keyword>
<feature type="transmembrane region" description="Helical" evidence="8">
    <location>
        <begin position="117"/>
        <end position="136"/>
    </location>
</feature>
<dbReference type="GO" id="GO:0016020">
    <property type="term" value="C:membrane"/>
    <property type="evidence" value="ECO:0007669"/>
    <property type="project" value="UniProtKB-SubCell"/>
</dbReference>
<dbReference type="Gene3D" id="1.20.1250.20">
    <property type="entry name" value="MFS general substrate transporter like domains"/>
    <property type="match status" value="1"/>
</dbReference>
<keyword evidence="6 8" id="KW-0472">Membrane</keyword>
<feature type="transmembrane region" description="Helical" evidence="8">
    <location>
        <begin position="401"/>
        <end position="422"/>
    </location>
</feature>
<reference evidence="10" key="1">
    <citation type="journal article" date="2021" name="Nat. Commun.">
        <title>Genetic determinants of endophytism in the Arabidopsis root mycobiome.</title>
        <authorList>
            <person name="Mesny F."/>
            <person name="Miyauchi S."/>
            <person name="Thiergart T."/>
            <person name="Pickel B."/>
            <person name="Atanasova L."/>
            <person name="Karlsson M."/>
            <person name="Huettel B."/>
            <person name="Barry K.W."/>
            <person name="Haridas S."/>
            <person name="Chen C."/>
            <person name="Bauer D."/>
            <person name="Andreopoulos W."/>
            <person name="Pangilinan J."/>
            <person name="LaButti K."/>
            <person name="Riley R."/>
            <person name="Lipzen A."/>
            <person name="Clum A."/>
            <person name="Drula E."/>
            <person name="Henrissat B."/>
            <person name="Kohler A."/>
            <person name="Grigoriev I.V."/>
            <person name="Martin F.M."/>
            <person name="Hacquard S."/>
        </authorList>
    </citation>
    <scope>NUCLEOTIDE SEQUENCE</scope>
    <source>
        <strain evidence="10">MPI-CAGE-AT-0021</strain>
    </source>
</reference>
<dbReference type="GO" id="GO:0003677">
    <property type="term" value="F:DNA binding"/>
    <property type="evidence" value="ECO:0007669"/>
    <property type="project" value="InterPro"/>
</dbReference>
<evidence type="ECO:0000256" key="2">
    <source>
        <dbReference type="ARBA" id="ARBA00010992"/>
    </source>
</evidence>
<evidence type="ECO:0000256" key="8">
    <source>
        <dbReference type="SAM" id="Phobius"/>
    </source>
</evidence>
<dbReference type="InterPro" id="IPR036259">
    <property type="entry name" value="MFS_trans_sf"/>
</dbReference>
<feature type="transmembrane region" description="Helical" evidence="8">
    <location>
        <begin position="304"/>
        <end position="326"/>
    </location>
</feature>
<dbReference type="OrthoDB" id="6133115at2759"/>
<dbReference type="GO" id="GO:0005351">
    <property type="term" value="F:carbohydrate:proton symporter activity"/>
    <property type="evidence" value="ECO:0007669"/>
    <property type="project" value="TreeGrafter"/>
</dbReference>
<proteinExistence type="inferred from homology"/>
<dbReference type="NCBIfam" id="TIGR00879">
    <property type="entry name" value="SP"/>
    <property type="match status" value="1"/>
</dbReference>
<feature type="transmembrane region" description="Helical" evidence="8">
    <location>
        <begin position="176"/>
        <end position="195"/>
    </location>
</feature>
<feature type="transmembrane region" description="Helical" evidence="8">
    <location>
        <begin position="371"/>
        <end position="389"/>
    </location>
</feature>
<dbReference type="InterPro" id="IPR020846">
    <property type="entry name" value="MFS_dom"/>
</dbReference>
<dbReference type="Pfam" id="PF00083">
    <property type="entry name" value="Sugar_tr"/>
    <property type="match status" value="1"/>
</dbReference>
<comment type="caution">
    <text evidence="10">The sequence shown here is derived from an EMBL/GenBank/DDBJ whole genome shotgun (WGS) entry which is preliminary data.</text>
</comment>
<feature type="transmembrane region" description="Helical" evidence="8">
    <location>
        <begin position="142"/>
        <end position="164"/>
    </location>
</feature>
<dbReference type="InterPro" id="IPR005828">
    <property type="entry name" value="MFS_sugar_transport-like"/>
</dbReference>
<dbReference type="CDD" id="cd12148">
    <property type="entry name" value="fungal_TF_MHR"/>
    <property type="match status" value="1"/>
</dbReference>
<sequence length="1181" mass="130719">MANKSEKVTAAVDDSRVHDTGAAVQLAHDVQTHSVSPWTKGMFRLYLVLACAYLCGCLNGYDGSLMGGLNGMKSYRNYFHMTVAGSSTGIVFALYNIGSVAAVFFTGPVNDYFGRRWGMFTGAFIVIVGTVVQATSTDRPQFLAGRFVLGFGVSFCCVSAPCYVSELAHPSWRGTLTGLYNCTWYIGSIIASWVVYGCSYMTDDNGQPSAKAWRVPIWCQMVTSGFVVLGVFFLPESPRWLMAQDRYQDAAKVLATYHGDGDVNHPMVQLQLKEMTTQISTEASDKKWWDYHELWNTHSARRRLICVIGMACFGQISGNSLSSYYLPAMLVNAGIKNEKKVLALNGINPVLCFFGAILGARLTDVVGRRPLLLYSIVVCSCCFAIITGTSKLSLDQPDNTAAANTTVAFIFLFGIIFSFGWTPLQSMYIAETLTTTTRAKGTAVGNFASAVASTIIQYSSGPAFEDIGYYFYLVFVFWDLVEWVFMYFFFPETKDRTLEELSEVFEAPNPVKKSLETRSAQTVMNTLNVAGDEKIVDMDAMDQQHPTGEQSRKRLRTSHAVSSFSSLTSQITVTSLFEPVHPASICDGGTPCTTCCAADQDCTYGAESNSRGKNDLILEGILRVEKFLHEINANLSTGSQPDRRLSHVVSPNAQFSSSFSGSPHSANARRPSIPIKEALSESHPSNGYSFDNAVLDSMHTSTTESILQWPHFDVFPSLRTDHTSIFHLEQSRSILPIRPNAMYPYASIDDVDAILNAFERNLNFWYPTMSQDQLRGIRLSLQAGVPSDDSVEACLTLLTMALGCASQTVEGLAAGQVLTKEEARKRLMKRRMGDIYFECALKKLYVAHLHTNSEATQCLFFAAIYFAFLVRPLQAWEFLSATAAKCLLLLSYPPNGGTPEDQERVRRIFWSCYILESDYVAELSACPPSGIARIESSVPLPGSYNTHTASDEEENSALYFLACISMRRLLNRVHQLLYARGTGAALDTFRFPPIVAELNHQLDEWRDVLPVAFEFSIDTRPTRTDAGGFLRQRYLTCLGVIYRPYLMWILSGSQSGCHGISAASPSQDALSKCRACIDACMLHVLNLRGFAHTVLVDTWICSLSMSGAMLILLAACQVPTLKSLIDPKVLRMGDHLKGLFEDWRQLEVGSDSPSVDQSLWIIHEADRFIKEVYKPGLSSVR</sequence>
<dbReference type="EMBL" id="JAGMUU010000015">
    <property type="protein sequence ID" value="KAH7137411.1"/>
    <property type="molecule type" value="Genomic_DNA"/>
</dbReference>
<evidence type="ECO:0000256" key="7">
    <source>
        <dbReference type="ARBA" id="ARBA00023242"/>
    </source>
</evidence>
<dbReference type="Pfam" id="PF04082">
    <property type="entry name" value="Fungal_trans"/>
    <property type="match status" value="1"/>
</dbReference>
<keyword evidence="11" id="KW-1185">Reference proteome</keyword>
<keyword evidence="5 8" id="KW-1133">Transmembrane helix</keyword>
<protein>
    <recommendedName>
        <fullName evidence="9">Major facilitator superfamily (MFS) profile domain-containing protein</fullName>
    </recommendedName>
</protein>
<dbReference type="PROSITE" id="PS50850">
    <property type="entry name" value="MFS"/>
    <property type="match status" value="1"/>
</dbReference>
<feature type="domain" description="Major facilitator superfamily (MFS) profile" evidence="9">
    <location>
        <begin position="48"/>
        <end position="494"/>
    </location>
</feature>
<dbReference type="Proteomes" id="UP000717696">
    <property type="component" value="Unassembled WGS sequence"/>
</dbReference>
<dbReference type="FunFam" id="1.20.1250.20:FF:000217">
    <property type="entry name" value="MFS lactose permease, putative"/>
    <property type="match status" value="1"/>
</dbReference>
<dbReference type="GO" id="GO:0008270">
    <property type="term" value="F:zinc ion binding"/>
    <property type="evidence" value="ECO:0007669"/>
    <property type="project" value="InterPro"/>
</dbReference>
<gene>
    <name evidence="10" type="ORF">B0J13DRAFT_448738</name>
</gene>
<feature type="transmembrane region" description="Helical" evidence="8">
    <location>
        <begin position="215"/>
        <end position="234"/>
    </location>
</feature>
<dbReference type="InterPro" id="IPR007219">
    <property type="entry name" value="XnlR_reg_dom"/>
</dbReference>
<feature type="transmembrane region" description="Helical" evidence="8">
    <location>
        <begin position="81"/>
        <end position="105"/>
    </location>
</feature>
<evidence type="ECO:0000259" key="9">
    <source>
        <dbReference type="PROSITE" id="PS50850"/>
    </source>
</evidence>
<dbReference type="InterPro" id="IPR050360">
    <property type="entry name" value="MFS_Sugar_Transporters"/>
</dbReference>
<evidence type="ECO:0000256" key="3">
    <source>
        <dbReference type="ARBA" id="ARBA00022448"/>
    </source>
</evidence>
<dbReference type="PANTHER" id="PTHR48022">
    <property type="entry name" value="PLASTIDIC GLUCOSE TRANSPORTER 4"/>
    <property type="match status" value="1"/>
</dbReference>
<evidence type="ECO:0000313" key="11">
    <source>
        <dbReference type="Proteomes" id="UP000717696"/>
    </source>
</evidence>
<comment type="subcellular location">
    <subcellularLocation>
        <location evidence="1">Membrane</location>
        <topology evidence="1">Multi-pass membrane protein</topology>
    </subcellularLocation>
</comment>
<feature type="transmembrane region" description="Helical" evidence="8">
    <location>
        <begin position="467"/>
        <end position="490"/>
    </location>
</feature>
<keyword evidence="7" id="KW-0539">Nucleus</keyword>
<organism evidence="10 11">
    <name type="scientific">Dactylonectria estremocensis</name>
    <dbReference type="NCBI Taxonomy" id="1079267"/>
    <lineage>
        <taxon>Eukaryota</taxon>
        <taxon>Fungi</taxon>
        <taxon>Dikarya</taxon>
        <taxon>Ascomycota</taxon>
        <taxon>Pezizomycotina</taxon>
        <taxon>Sordariomycetes</taxon>
        <taxon>Hypocreomycetidae</taxon>
        <taxon>Hypocreales</taxon>
        <taxon>Nectriaceae</taxon>
        <taxon>Dactylonectria</taxon>
    </lineage>
</organism>
<name>A0A9P9EIM6_9HYPO</name>
<dbReference type="GO" id="GO:0006351">
    <property type="term" value="P:DNA-templated transcription"/>
    <property type="evidence" value="ECO:0007669"/>
    <property type="project" value="InterPro"/>
</dbReference>
<dbReference type="PANTHER" id="PTHR48022:SF70">
    <property type="entry name" value="MONOSACCHARIDE TRANSPORTER, PUTATIVE (AFU_ORTHOLOGUE AFUA_5G14540)-RELATED"/>
    <property type="match status" value="1"/>
</dbReference>
<evidence type="ECO:0000256" key="1">
    <source>
        <dbReference type="ARBA" id="ARBA00004141"/>
    </source>
</evidence>
<feature type="transmembrane region" description="Helical" evidence="8">
    <location>
        <begin position="43"/>
        <end position="61"/>
    </location>
</feature>
<dbReference type="SUPFAM" id="SSF103473">
    <property type="entry name" value="MFS general substrate transporter"/>
    <property type="match status" value="1"/>
</dbReference>
<evidence type="ECO:0000256" key="4">
    <source>
        <dbReference type="ARBA" id="ARBA00022692"/>
    </source>
</evidence>
<evidence type="ECO:0000256" key="5">
    <source>
        <dbReference type="ARBA" id="ARBA00022989"/>
    </source>
</evidence>
<keyword evidence="3" id="KW-0813">Transport</keyword>
<evidence type="ECO:0000313" key="10">
    <source>
        <dbReference type="EMBL" id="KAH7137411.1"/>
    </source>
</evidence>
<dbReference type="InterPro" id="IPR003663">
    <property type="entry name" value="Sugar/inositol_transpt"/>
</dbReference>